<sequence>MATPKLTPSAAGSNRSYALLFVKILLVLVIILMLPKLVSGRSSRKTKKRRLSREFFLKQRECLQTGQCSVLIPEEATPCVAECISKSCSDEIYSANPLELGEVDTMREREFVACTKKEIRFETRERKSSRTTRQATVDSISESPL</sequence>
<feature type="compositionally biased region" description="Polar residues" evidence="1">
    <location>
        <begin position="134"/>
        <end position="145"/>
    </location>
</feature>
<protein>
    <submittedName>
        <fullName evidence="3">Uncharacterized protein</fullName>
    </submittedName>
</protein>
<reference evidence="3" key="1">
    <citation type="submission" date="2021-01" db="EMBL/GenBank/DDBJ databases">
        <authorList>
            <person name="Corre E."/>
            <person name="Pelletier E."/>
            <person name="Niang G."/>
            <person name="Scheremetjew M."/>
            <person name="Finn R."/>
            <person name="Kale V."/>
            <person name="Holt S."/>
            <person name="Cochrane G."/>
            <person name="Meng A."/>
            <person name="Brown T."/>
            <person name="Cohen L."/>
        </authorList>
    </citation>
    <scope>NUCLEOTIDE SEQUENCE</scope>
    <source>
        <strain evidence="3">CCMP2084</strain>
    </source>
</reference>
<evidence type="ECO:0000256" key="2">
    <source>
        <dbReference type="SAM" id="Phobius"/>
    </source>
</evidence>
<keyword evidence="2" id="KW-0812">Transmembrane</keyword>
<proteinExistence type="predicted"/>
<evidence type="ECO:0000256" key="1">
    <source>
        <dbReference type="SAM" id="MobiDB-lite"/>
    </source>
</evidence>
<organism evidence="3">
    <name type="scientific">Attheya septentrionalis</name>
    <dbReference type="NCBI Taxonomy" id="420275"/>
    <lineage>
        <taxon>Eukaryota</taxon>
        <taxon>Sar</taxon>
        <taxon>Stramenopiles</taxon>
        <taxon>Ochrophyta</taxon>
        <taxon>Bacillariophyta</taxon>
        <taxon>Coscinodiscophyceae</taxon>
        <taxon>Chaetocerotophycidae</taxon>
        <taxon>Chaetocerotales</taxon>
        <taxon>Attheyaceae</taxon>
        <taxon>Attheya</taxon>
    </lineage>
</organism>
<keyword evidence="2" id="KW-1133">Transmembrane helix</keyword>
<dbReference type="Pfam" id="PF16029">
    <property type="entry name" value="DUF4787"/>
    <property type="match status" value="1"/>
</dbReference>
<accession>A0A7S2XJX4</accession>
<dbReference type="AlphaFoldDB" id="A0A7S2XJX4"/>
<feature type="transmembrane region" description="Helical" evidence="2">
    <location>
        <begin position="20"/>
        <end position="39"/>
    </location>
</feature>
<dbReference type="EMBL" id="HBHQ01003521">
    <property type="protein sequence ID" value="CAD9810503.1"/>
    <property type="molecule type" value="Transcribed_RNA"/>
</dbReference>
<gene>
    <name evidence="3" type="ORF">ASEP1449_LOCUS2326</name>
</gene>
<feature type="region of interest" description="Disordered" evidence="1">
    <location>
        <begin position="123"/>
        <end position="145"/>
    </location>
</feature>
<keyword evidence="2" id="KW-0472">Membrane</keyword>
<dbReference type="InterPro" id="IPR031985">
    <property type="entry name" value="DUF4787"/>
</dbReference>
<dbReference type="PANTHER" id="PTHR35455">
    <property type="entry name" value="UNNAMED PRODUCT"/>
    <property type="match status" value="1"/>
</dbReference>
<dbReference type="PANTHER" id="PTHR35455:SF1">
    <property type="entry name" value="AGAP005842-PA"/>
    <property type="match status" value="1"/>
</dbReference>
<evidence type="ECO:0000313" key="3">
    <source>
        <dbReference type="EMBL" id="CAD9810503.1"/>
    </source>
</evidence>
<name>A0A7S2XJX4_9STRA</name>